<feature type="compositionally biased region" description="Low complexity" evidence="6">
    <location>
        <begin position="135"/>
        <end position="161"/>
    </location>
</feature>
<protein>
    <submittedName>
        <fullName evidence="8">EOG090X0464</fullName>
    </submittedName>
</protein>
<dbReference type="FunFam" id="1.10.30.10:FF:000003">
    <property type="entry name" value="Putative transcription factor SOX-6"/>
    <property type="match status" value="1"/>
</dbReference>
<evidence type="ECO:0000256" key="4">
    <source>
        <dbReference type="ARBA" id="ARBA00023242"/>
    </source>
</evidence>
<evidence type="ECO:0000256" key="5">
    <source>
        <dbReference type="PROSITE-ProRule" id="PRU00267"/>
    </source>
</evidence>
<feature type="compositionally biased region" description="Polar residues" evidence="6">
    <location>
        <begin position="121"/>
        <end position="134"/>
    </location>
</feature>
<keyword evidence="1" id="KW-0805">Transcription regulation</keyword>
<dbReference type="SUPFAM" id="SSF47095">
    <property type="entry name" value="HMG-box"/>
    <property type="match status" value="2"/>
</dbReference>
<feature type="region of interest" description="Disordered" evidence="6">
    <location>
        <begin position="355"/>
        <end position="402"/>
    </location>
</feature>
<dbReference type="CDD" id="cd00084">
    <property type="entry name" value="HMG-box_SF"/>
    <property type="match status" value="1"/>
</dbReference>
<dbReference type="PROSITE" id="PS50118">
    <property type="entry name" value="HMG_BOX_2"/>
    <property type="match status" value="1"/>
</dbReference>
<evidence type="ECO:0000256" key="2">
    <source>
        <dbReference type="ARBA" id="ARBA00023125"/>
    </source>
</evidence>
<sequence>MEMAVAAATAASKNNAEMQQFQELQHQIELQRLQQSQQMFLHQQRIQEIQAQVLSQYGNKALSLAAAGMPPLMLLPYFESLRNLQGHHSGIQGFSANPLGSPQSVSSSSFNGIHPALSQLTPNFLGSPSGPTACSSTVTTKSSPSTPITSMASGWSSSSMGQKHLPSPVRRSTTPEQPANKTTAGNHEGVLLPSSTSSPVTKKQRGNREGDGPLNLSKSKGQGGSPTPPSTPSSTPTPLTSTASLTSSRMFPGQNHMMHGSGLLFPSHFLPYSSMPPHLAAMNFTGNKMGFNPPNMGGMGVNERILGSDKHHGAINSNNSGEPNSPFPTMPFFLPSMNGNALPNISNSTGIVSIASSSDRSHSSETPAKQQRDGSSSNRNTKMYGAKIIRQSRRDPEGKPHIKRPMNAFMVWAKDERRKILKACPDMHNSNISKILGARWKAMTNADKQPFYEEQSRLSKVHMEKHPDYRYRPRPKRTCIVDGKKLRISEYKTLMKQRRQEMRQMWCRDGVNPASMGLGNGAGPSSKERGKSGNGDDDDKNTTISSISDSDDDEAAEDSLDFPELDFDEDSFSSGDDNNLEDDCIESDSSSKDQEILNRVRKFKNSYASTTDIKNNTVVLSSDDESVGPESAQQKIKFNTTRKLSPFEFNTSGQSSPVKFNTTGQSSPVKFNTIGKSSSKLSDSMLDDTFDSPCIAKSLGEKLATREKPSCHDKESSSESDSFLRISKPFKKPVVLRISSDDEVSSSQERLSRKPFQTRTVISSTKYFSTPPTTVIVSESELEDVFSSLTIEKPSAPIVKPKKLVKSRQKKKVECDTIFRQPALKSERSFLASLSSEFPQECRHLEAVPYMKNFRKTRDELTNRLFQMFNKDIFNNFFHPDFSITWNGRLTRTAGYCRHFTKRENGIITFESRIELSVKVVDTPCRLRDTLIHELCHAATWIIDNCRGGHGPVWRKWANQALHTFPELPPITRCHNYEISYKFYYNCVSCKYSIGRHSKSIDTSTHVCPVCRGQLQLSKEPSSRVNENAEVKPKDKTPRTPNAFALFVKDNYAAIKSSRTDLPHAAVMKLLSAKFAESKLKLV</sequence>
<dbReference type="GO" id="GO:0006974">
    <property type="term" value="P:DNA damage response"/>
    <property type="evidence" value="ECO:0007669"/>
    <property type="project" value="UniProtKB-ARBA"/>
</dbReference>
<evidence type="ECO:0000256" key="1">
    <source>
        <dbReference type="ARBA" id="ARBA00023015"/>
    </source>
</evidence>
<dbReference type="Gene3D" id="1.10.30.10">
    <property type="entry name" value="High mobility group box domain"/>
    <property type="match status" value="1"/>
</dbReference>
<dbReference type="Pfam" id="PF00505">
    <property type="entry name" value="HMG_box"/>
    <property type="match status" value="1"/>
</dbReference>
<accession>A0A4Y7MVX3</accession>
<evidence type="ECO:0000259" key="7">
    <source>
        <dbReference type="PROSITE" id="PS50118"/>
    </source>
</evidence>
<dbReference type="InterPro" id="IPR009071">
    <property type="entry name" value="HMG_box_dom"/>
</dbReference>
<evidence type="ECO:0000313" key="8">
    <source>
        <dbReference type="EMBL" id="SVE84797.1"/>
    </source>
</evidence>
<feature type="region of interest" description="Disordered" evidence="6">
    <location>
        <begin position="510"/>
        <end position="592"/>
    </location>
</feature>
<organism evidence="8">
    <name type="scientific">Daphnia pulex</name>
    <name type="common">Water flea</name>
    <dbReference type="NCBI Taxonomy" id="6669"/>
    <lineage>
        <taxon>Eukaryota</taxon>
        <taxon>Metazoa</taxon>
        <taxon>Ecdysozoa</taxon>
        <taxon>Arthropoda</taxon>
        <taxon>Crustacea</taxon>
        <taxon>Branchiopoda</taxon>
        <taxon>Diplostraca</taxon>
        <taxon>Cladocera</taxon>
        <taxon>Anomopoda</taxon>
        <taxon>Daphniidae</taxon>
        <taxon>Daphnia</taxon>
    </lineage>
</organism>
<reference evidence="8" key="1">
    <citation type="submission" date="2018-08" db="EMBL/GenBank/DDBJ databases">
        <authorList>
            <person name="Cornetti L."/>
        </authorList>
    </citation>
    <scope>NUCLEOTIDE SEQUENCE</scope>
    <source>
        <strain evidence="8">TCO</strain>
    </source>
</reference>
<dbReference type="SMART" id="SM00731">
    <property type="entry name" value="SprT"/>
    <property type="match status" value="1"/>
</dbReference>
<feature type="compositionally biased region" description="Low complexity" evidence="6">
    <location>
        <begin position="232"/>
        <end position="248"/>
    </location>
</feature>
<dbReference type="InterPro" id="IPR006640">
    <property type="entry name" value="SprT-like_domain"/>
</dbReference>
<dbReference type="SMART" id="SM00398">
    <property type="entry name" value="HMG"/>
    <property type="match status" value="1"/>
</dbReference>
<keyword evidence="4 5" id="KW-0539">Nucleus</keyword>
<evidence type="ECO:0000256" key="6">
    <source>
        <dbReference type="SAM" id="MobiDB-lite"/>
    </source>
</evidence>
<feature type="compositionally biased region" description="Polar residues" evidence="6">
    <location>
        <begin position="365"/>
        <end position="381"/>
    </location>
</feature>
<dbReference type="GO" id="GO:0003677">
    <property type="term" value="F:DNA binding"/>
    <property type="evidence" value="ECO:0007669"/>
    <property type="project" value="UniProtKB-UniRule"/>
</dbReference>
<keyword evidence="3" id="KW-0804">Transcription</keyword>
<proteinExistence type="evidence at transcript level"/>
<feature type="region of interest" description="Disordered" evidence="6">
    <location>
        <begin position="121"/>
        <end position="254"/>
    </location>
</feature>
<dbReference type="Pfam" id="PF17283">
    <property type="entry name" value="Zn_ribbon_SprT"/>
    <property type="match status" value="1"/>
</dbReference>
<keyword evidence="2 5" id="KW-0238">DNA-binding</keyword>
<dbReference type="InterPro" id="IPR035240">
    <property type="entry name" value="SprT_Zn_ribbon"/>
</dbReference>
<evidence type="ECO:0000256" key="3">
    <source>
        <dbReference type="ARBA" id="ARBA00023163"/>
    </source>
</evidence>
<feature type="domain" description="HMG box" evidence="7">
    <location>
        <begin position="402"/>
        <end position="470"/>
    </location>
</feature>
<dbReference type="GO" id="GO:0005634">
    <property type="term" value="C:nucleus"/>
    <property type="evidence" value="ECO:0007669"/>
    <property type="project" value="UniProtKB-UniRule"/>
</dbReference>
<dbReference type="CDD" id="cd22042">
    <property type="entry name" value="HMG-box_EGL13-like"/>
    <property type="match status" value="1"/>
</dbReference>
<dbReference type="PANTHER" id="PTHR45789:SF2">
    <property type="entry name" value="FI18025P1"/>
    <property type="match status" value="1"/>
</dbReference>
<dbReference type="OrthoDB" id="20772at2759"/>
<dbReference type="AlphaFoldDB" id="A0A4Y7MVX3"/>
<feature type="DNA-binding region" description="HMG box" evidence="5">
    <location>
        <begin position="402"/>
        <end position="470"/>
    </location>
</feature>
<feature type="compositionally biased region" description="Polar residues" evidence="6">
    <location>
        <begin position="170"/>
        <end position="185"/>
    </location>
</feature>
<gene>
    <name evidence="8" type="primary">EOG090X0464</name>
</gene>
<dbReference type="EMBL" id="LR015178">
    <property type="protein sequence ID" value="SVE84797.1"/>
    <property type="molecule type" value="mRNA"/>
</dbReference>
<dbReference type="Pfam" id="PF10263">
    <property type="entry name" value="SprT-like"/>
    <property type="match status" value="1"/>
</dbReference>
<name>A0A4Y7MVX3_DAPPU</name>
<dbReference type="InterPro" id="IPR036910">
    <property type="entry name" value="HMG_box_dom_sf"/>
</dbReference>
<dbReference type="InterPro" id="IPR051356">
    <property type="entry name" value="SOX/SOX-like_TF"/>
</dbReference>
<feature type="compositionally biased region" description="Acidic residues" evidence="6">
    <location>
        <begin position="549"/>
        <end position="571"/>
    </location>
</feature>
<dbReference type="PANTHER" id="PTHR45789">
    <property type="entry name" value="FI18025P1"/>
    <property type="match status" value="1"/>
</dbReference>